<evidence type="ECO:0000256" key="4">
    <source>
        <dbReference type="ARBA" id="ARBA00022801"/>
    </source>
</evidence>
<organism evidence="7 8">
    <name type="scientific">Orchesella dallaii</name>
    <dbReference type="NCBI Taxonomy" id="48710"/>
    <lineage>
        <taxon>Eukaryota</taxon>
        <taxon>Metazoa</taxon>
        <taxon>Ecdysozoa</taxon>
        <taxon>Arthropoda</taxon>
        <taxon>Hexapoda</taxon>
        <taxon>Collembola</taxon>
        <taxon>Entomobryomorpha</taxon>
        <taxon>Entomobryoidea</taxon>
        <taxon>Orchesellidae</taxon>
        <taxon>Orchesellinae</taxon>
        <taxon>Orchesella</taxon>
    </lineage>
</organism>
<evidence type="ECO:0000256" key="5">
    <source>
        <dbReference type="SAM" id="MobiDB-lite"/>
    </source>
</evidence>
<dbReference type="InterPro" id="IPR017853">
    <property type="entry name" value="GH"/>
</dbReference>
<dbReference type="PANTHER" id="PTHR21040">
    <property type="entry name" value="BCDNA.GH04120"/>
    <property type="match status" value="1"/>
</dbReference>
<dbReference type="Proteomes" id="UP001642540">
    <property type="component" value="Unassembled WGS sequence"/>
</dbReference>
<comment type="similarity">
    <text evidence="2">Belongs to the glycosyl hydrolase 20 family.</text>
</comment>
<evidence type="ECO:0000256" key="2">
    <source>
        <dbReference type="ARBA" id="ARBA00006285"/>
    </source>
</evidence>
<protein>
    <recommendedName>
        <fullName evidence="3">beta-N-acetylhexosaminidase</fullName>
        <ecNumber evidence="3">3.2.1.52</ecNumber>
    </recommendedName>
</protein>
<evidence type="ECO:0000256" key="3">
    <source>
        <dbReference type="ARBA" id="ARBA00012663"/>
    </source>
</evidence>
<feature type="domain" description="Glycoside hydrolase family 20 catalytic" evidence="6">
    <location>
        <begin position="79"/>
        <end position="241"/>
    </location>
</feature>
<dbReference type="CDD" id="cd06565">
    <property type="entry name" value="GH20_GcnA-like"/>
    <property type="match status" value="1"/>
</dbReference>
<evidence type="ECO:0000256" key="1">
    <source>
        <dbReference type="ARBA" id="ARBA00001231"/>
    </source>
</evidence>
<dbReference type="PANTHER" id="PTHR21040:SF13">
    <property type="entry name" value="BETA-N-ACETYLHEXOSAMINIDASE"/>
    <property type="match status" value="1"/>
</dbReference>
<accession>A0ABP1RVZ4</accession>
<keyword evidence="4" id="KW-0378">Hydrolase</keyword>
<dbReference type="InterPro" id="IPR038901">
    <property type="entry name" value="HEXDC-like"/>
</dbReference>
<comment type="catalytic activity">
    <reaction evidence="1">
        <text>Hydrolysis of terminal non-reducing N-acetyl-D-hexosamine residues in N-acetyl-beta-D-hexosaminides.</text>
        <dbReference type="EC" id="3.2.1.52"/>
    </reaction>
</comment>
<comment type="caution">
    <text evidence="7">The sequence shown here is derived from an EMBL/GenBank/DDBJ whole genome shotgun (WGS) entry which is preliminary data.</text>
</comment>
<evidence type="ECO:0000313" key="8">
    <source>
        <dbReference type="Proteomes" id="UP001642540"/>
    </source>
</evidence>
<sequence length="505" mass="58539">METSSNGSTPEPPDTSNPRPIVVKTKQKYVHFDLKGMPLKADAYGTIFSYLKGLGVNGVLLEYEDMFPFHGRLSVIANKEAYSEANIKTILKAAQDYELKVIPLVQTFGHMEYVLKLKEFTDLKEHDNFLQCICPSNRNSIELVQDMINQVMKLHPGIEHFHIGSDEVYYLGFCRHCRERMQRFKLKREELFLSHVTQVAGFVKNRHKVQPLMWDDEFRKMDEKVIMKYEIGTLVEIVVWNYTPNIIEQIPRKIWEKYGKVFKAVWIGSAFKGADKPNSIMANEMHYLSNHISWMDAISEFRYDVKCKGIFLTGWQRYDHFSVLCEIFPVAMPSLVTCMLYLNSVGQQPLPEKILGRAHDSIKLYQNSETFTFPGSEIYDSVLALSKLQKSMIEFKETPIYQGWMHDINLQNQFCSPSHVEQILAHVMKFKGELDTLKPKLLLALRSMFPEWSVQEFMRTNLLPIATQISSLEISLNQIKKKRTFPVRPITFSDEAGQNTDPLLH</sequence>
<dbReference type="SUPFAM" id="SSF51445">
    <property type="entry name" value="(Trans)glycosidases"/>
    <property type="match status" value="1"/>
</dbReference>
<reference evidence="7 8" key="1">
    <citation type="submission" date="2024-08" db="EMBL/GenBank/DDBJ databases">
        <authorList>
            <person name="Cucini C."/>
            <person name="Frati F."/>
        </authorList>
    </citation>
    <scope>NUCLEOTIDE SEQUENCE [LARGE SCALE GENOMIC DNA]</scope>
</reference>
<evidence type="ECO:0000259" key="6">
    <source>
        <dbReference type="Pfam" id="PF00728"/>
    </source>
</evidence>
<gene>
    <name evidence="7" type="ORF">ODALV1_LOCUS26833</name>
</gene>
<dbReference type="Gene3D" id="3.20.20.80">
    <property type="entry name" value="Glycosidases"/>
    <property type="match status" value="1"/>
</dbReference>
<feature type="region of interest" description="Disordered" evidence="5">
    <location>
        <begin position="1"/>
        <end position="20"/>
    </location>
</feature>
<dbReference type="InterPro" id="IPR015883">
    <property type="entry name" value="Glyco_hydro_20_cat"/>
</dbReference>
<dbReference type="EMBL" id="CAXLJM020000117">
    <property type="protein sequence ID" value="CAL8137251.1"/>
    <property type="molecule type" value="Genomic_DNA"/>
</dbReference>
<dbReference type="Pfam" id="PF00728">
    <property type="entry name" value="Glyco_hydro_20"/>
    <property type="match status" value="1"/>
</dbReference>
<evidence type="ECO:0000313" key="7">
    <source>
        <dbReference type="EMBL" id="CAL8137251.1"/>
    </source>
</evidence>
<name>A0ABP1RVZ4_9HEXA</name>
<dbReference type="EC" id="3.2.1.52" evidence="3"/>
<proteinExistence type="inferred from homology"/>
<keyword evidence="8" id="KW-1185">Reference proteome</keyword>